<evidence type="ECO:0000259" key="8">
    <source>
        <dbReference type="Pfam" id="PF14322"/>
    </source>
</evidence>
<gene>
    <name evidence="9" type="ordered locus">Bacsa_2104</name>
</gene>
<name>F0R443_PHOSB</name>
<evidence type="ECO:0000256" key="3">
    <source>
        <dbReference type="ARBA" id="ARBA00022729"/>
    </source>
</evidence>
<dbReference type="GO" id="GO:0009279">
    <property type="term" value="C:cell outer membrane"/>
    <property type="evidence" value="ECO:0007669"/>
    <property type="project" value="UniProtKB-SubCell"/>
</dbReference>
<dbReference type="AlphaFoldDB" id="F0R443"/>
<reference evidence="9 10" key="1">
    <citation type="journal article" date="2011" name="Stand. Genomic Sci.">
        <title>Complete genome sequence of Bacteroides salanitronis type strain (BL78).</title>
        <authorList>
            <person name="Gronow S."/>
            <person name="Held B."/>
            <person name="Lucas S."/>
            <person name="Lapidus A."/>
            <person name="Del Rio T.G."/>
            <person name="Nolan M."/>
            <person name="Tice H."/>
            <person name="Deshpande S."/>
            <person name="Cheng J.F."/>
            <person name="Pitluck S."/>
            <person name="Liolios K."/>
            <person name="Pagani I."/>
            <person name="Ivanova N."/>
            <person name="Mavromatis K."/>
            <person name="Pati A."/>
            <person name="Tapia R."/>
            <person name="Han C."/>
            <person name="Goodwin L."/>
            <person name="Chen A."/>
            <person name="Palaniappan K."/>
            <person name="Land M."/>
            <person name="Hauser L."/>
            <person name="Chang Y.J."/>
            <person name="Jeffries C.D."/>
            <person name="Brambilla E.M."/>
            <person name="Rohde M."/>
            <person name="Goker M."/>
            <person name="Detter J.C."/>
            <person name="Woyke T."/>
            <person name="Bristow J."/>
            <person name="Markowitz V."/>
            <person name="Hugenholtz P."/>
            <person name="Kyrpides N.C."/>
            <person name="Klenk H.P."/>
            <person name="Eisen J.A."/>
        </authorList>
    </citation>
    <scope>NUCLEOTIDE SEQUENCE [LARGE SCALE GENOMIC DNA]</scope>
    <source>
        <strain evidence="9 10">DSM 18170</strain>
    </source>
</reference>
<keyword evidence="10" id="KW-1185">Reference proteome</keyword>
<keyword evidence="5" id="KW-0998">Cell outer membrane</keyword>
<dbReference type="EMBL" id="CP002530">
    <property type="protein sequence ID" value="ADY36659.1"/>
    <property type="molecule type" value="Genomic_DNA"/>
</dbReference>
<feature type="domain" description="SusD-like N-terminal" evidence="8">
    <location>
        <begin position="55"/>
        <end position="221"/>
    </location>
</feature>
<keyword evidence="4" id="KW-0472">Membrane</keyword>
<dbReference type="CDD" id="cd08977">
    <property type="entry name" value="SusD"/>
    <property type="match status" value="1"/>
</dbReference>
<evidence type="ECO:0000256" key="1">
    <source>
        <dbReference type="ARBA" id="ARBA00004442"/>
    </source>
</evidence>
<evidence type="ECO:0000256" key="2">
    <source>
        <dbReference type="ARBA" id="ARBA00006275"/>
    </source>
</evidence>
<evidence type="ECO:0000259" key="7">
    <source>
        <dbReference type="Pfam" id="PF07980"/>
    </source>
</evidence>
<evidence type="ECO:0000256" key="5">
    <source>
        <dbReference type="ARBA" id="ARBA00023237"/>
    </source>
</evidence>
<comment type="similarity">
    <text evidence="2">Belongs to the SusD family.</text>
</comment>
<dbReference type="Proteomes" id="UP000007486">
    <property type="component" value="Chromosome"/>
</dbReference>
<evidence type="ECO:0000313" key="9">
    <source>
        <dbReference type="EMBL" id="ADY36659.1"/>
    </source>
</evidence>
<protein>
    <submittedName>
        <fullName evidence="9">RagB/SusD domain-containing protein</fullName>
    </submittedName>
</protein>
<dbReference type="HOGENOM" id="CLU_015553_1_3_10"/>
<feature type="chain" id="PRO_5003259004" evidence="6">
    <location>
        <begin position="25"/>
        <end position="507"/>
    </location>
</feature>
<dbReference type="STRING" id="667015.Bacsa_2104"/>
<dbReference type="eggNOG" id="COG0702">
    <property type="taxonomic scope" value="Bacteria"/>
</dbReference>
<dbReference type="Gene3D" id="1.25.40.390">
    <property type="match status" value="1"/>
</dbReference>
<feature type="signal peptide" evidence="6">
    <location>
        <begin position="1"/>
        <end position="24"/>
    </location>
</feature>
<organism evidence="9 10">
    <name type="scientific">Phocaeicola salanitronis (strain DSM 18170 / JCM 13657 / CCUG 60908 / BL78)</name>
    <name type="common">Bacteroides salanitronis</name>
    <dbReference type="NCBI Taxonomy" id="667015"/>
    <lineage>
        <taxon>Bacteria</taxon>
        <taxon>Pseudomonadati</taxon>
        <taxon>Bacteroidota</taxon>
        <taxon>Bacteroidia</taxon>
        <taxon>Bacteroidales</taxon>
        <taxon>Bacteroidaceae</taxon>
        <taxon>Phocaeicola</taxon>
    </lineage>
</organism>
<evidence type="ECO:0000256" key="6">
    <source>
        <dbReference type="SAM" id="SignalP"/>
    </source>
</evidence>
<dbReference type="SUPFAM" id="SSF48452">
    <property type="entry name" value="TPR-like"/>
    <property type="match status" value="1"/>
</dbReference>
<dbReference type="InterPro" id="IPR011990">
    <property type="entry name" value="TPR-like_helical_dom_sf"/>
</dbReference>
<dbReference type="Pfam" id="PF07980">
    <property type="entry name" value="SusD_RagB"/>
    <property type="match status" value="1"/>
</dbReference>
<evidence type="ECO:0000313" key="10">
    <source>
        <dbReference type="Proteomes" id="UP000007486"/>
    </source>
</evidence>
<keyword evidence="3 6" id="KW-0732">Signal</keyword>
<accession>F0R443</accession>
<dbReference type="InterPro" id="IPR033985">
    <property type="entry name" value="SusD-like_N"/>
</dbReference>
<proteinExistence type="inferred from homology"/>
<sequence length="507" mass="57596">MIMKKTIQMSVLGVIAACSFSSCLDMTPISEITDENMWKNEGHFTSFMYGIHSRLRDADAQNLFMLGELRSDIYNTGIGWTGESNQVEEITSNTLTEERPGIENYGGLYYNINQINLFLSRAETTDLLSEADRNYYLGEAYGLRAFYYFHLLRSWGNVVWNADPSLGFEVGNLERPATDASTVMQYIKDDIASSETAFGDDYSFRAGRSLWSKAATLTLKAEAYLWSSRQMNGGTADAQTALEALNDVQTHISRTELDLLPDFASVFDYENKGNNEIIFSLHAAYNEADLFNGEWRNRMVPQQTTLSSYYESDGSPISLNFNGNVYYPLREELYSQFDEADTRLSGTLRAVYSKDESGTVAYVGCFAYKFRGMTPAGASYREFCDDYPIYRYADVLLLKAEAKAVLGSDPAEEINQIRQRAYAGAYEEMSMGYPHLAGDNEGINEVLLRERLREFMFEGKRWYDLRRFGQEYVMKYSSLQNPGHLLWPIDTDTMTDNPALTQTPGYE</sequence>
<evidence type="ECO:0000256" key="4">
    <source>
        <dbReference type="ARBA" id="ARBA00023136"/>
    </source>
</evidence>
<comment type="subcellular location">
    <subcellularLocation>
        <location evidence="1">Cell outer membrane</location>
    </subcellularLocation>
</comment>
<dbReference type="InterPro" id="IPR012944">
    <property type="entry name" value="SusD_RagB_dom"/>
</dbReference>
<dbReference type="NCBIfam" id="NF033072">
    <property type="entry name" value="NanU"/>
    <property type="match status" value="1"/>
</dbReference>
<feature type="domain" description="RagB/SusD" evidence="7">
    <location>
        <begin position="361"/>
        <end position="506"/>
    </location>
</feature>
<dbReference type="PROSITE" id="PS51257">
    <property type="entry name" value="PROKAR_LIPOPROTEIN"/>
    <property type="match status" value="1"/>
</dbReference>
<dbReference type="KEGG" id="bsa:Bacsa_2104"/>
<dbReference type="Pfam" id="PF14322">
    <property type="entry name" value="SusD-like_3"/>
    <property type="match status" value="1"/>
</dbReference>